<dbReference type="Gene3D" id="3.80.10.10">
    <property type="entry name" value="Ribonuclease Inhibitor"/>
    <property type="match status" value="1"/>
</dbReference>
<sequence length="268" mass="28105">MTDEGDWACPACTFLNVWQEDQTDCAVCGTERPQVPAFDTMADGTAIAATVAAASAALRCNVTSLAIVAWDDADGSDTEALLKVIAEEGDTLERLSLRKVGLSNTAAKQLAGLIADGHLRRLACLDVSRNSIRNTGCAALCDALASRAMRTLNLGNNRWNDGGPVSGLIAASSTLSSLTLDHSRIGDEGCYFIASAMSYAEGHRSQAAPLSHLSVVDCGIGDKGARALASVVKSTRRRRTPLTQLDFSDNDGVSEEAAECVRAALTDV</sequence>
<dbReference type="InterPro" id="IPR027038">
    <property type="entry name" value="RanGap"/>
</dbReference>
<dbReference type="GO" id="GO:0005096">
    <property type="term" value="F:GTPase activator activity"/>
    <property type="evidence" value="ECO:0007669"/>
    <property type="project" value="InterPro"/>
</dbReference>
<dbReference type="PANTHER" id="PTHR24113:SF15">
    <property type="entry name" value="NACHT DOMAIN-CONTAINING PROTEIN"/>
    <property type="match status" value="1"/>
</dbReference>
<dbReference type="SMART" id="SM00368">
    <property type="entry name" value="LRR_RI"/>
    <property type="match status" value="4"/>
</dbReference>
<dbReference type="GO" id="GO:0005829">
    <property type="term" value="C:cytosol"/>
    <property type="evidence" value="ECO:0007669"/>
    <property type="project" value="TreeGrafter"/>
</dbReference>
<dbReference type="InterPro" id="IPR001611">
    <property type="entry name" value="Leu-rich_rpt"/>
</dbReference>
<dbReference type="InterPro" id="IPR032675">
    <property type="entry name" value="LRR_dom_sf"/>
</dbReference>
<dbReference type="Gene3D" id="2.30.30.380">
    <property type="entry name" value="Zn-finger domain of Sec23/24"/>
    <property type="match status" value="1"/>
</dbReference>
<dbReference type="GO" id="GO:0048471">
    <property type="term" value="C:perinuclear region of cytoplasm"/>
    <property type="evidence" value="ECO:0007669"/>
    <property type="project" value="TreeGrafter"/>
</dbReference>
<protein>
    <recommendedName>
        <fullName evidence="2">RanBP2-type domain-containing protein</fullName>
    </recommendedName>
</protein>
<organism evidence="1">
    <name type="scientific">Bicosoecida sp. CB-2014</name>
    <dbReference type="NCBI Taxonomy" id="1486930"/>
    <lineage>
        <taxon>Eukaryota</taxon>
        <taxon>Sar</taxon>
        <taxon>Stramenopiles</taxon>
        <taxon>Bigyra</taxon>
        <taxon>Opalozoa</taxon>
        <taxon>Bicosoecida</taxon>
    </lineage>
</organism>
<dbReference type="SUPFAM" id="SSF52047">
    <property type="entry name" value="RNI-like"/>
    <property type="match status" value="1"/>
</dbReference>
<gene>
    <name evidence="1" type="ORF">BSP0115_LOCUS17293</name>
</gene>
<dbReference type="EMBL" id="HBFS01025776">
    <property type="protein sequence ID" value="CAD8924030.1"/>
    <property type="molecule type" value="Transcribed_RNA"/>
</dbReference>
<dbReference type="GO" id="GO:0006913">
    <property type="term" value="P:nucleocytoplasmic transport"/>
    <property type="evidence" value="ECO:0007669"/>
    <property type="project" value="TreeGrafter"/>
</dbReference>
<reference evidence="1" key="1">
    <citation type="submission" date="2021-01" db="EMBL/GenBank/DDBJ databases">
        <authorList>
            <person name="Corre E."/>
            <person name="Pelletier E."/>
            <person name="Niang G."/>
            <person name="Scheremetjew M."/>
            <person name="Finn R."/>
            <person name="Kale V."/>
            <person name="Holt S."/>
            <person name="Cochrane G."/>
            <person name="Meng A."/>
            <person name="Brown T."/>
            <person name="Cohen L."/>
        </authorList>
    </citation>
    <scope>NUCLEOTIDE SEQUENCE</scope>
    <source>
        <strain evidence="1">Ms1</strain>
    </source>
</reference>
<evidence type="ECO:0008006" key="2">
    <source>
        <dbReference type="Google" id="ProtNLM"/>
    </source>
</evidence>
<name>A0A7S1GEB3_9STRA</name>
<dbReference type="PANTHER" id="PTHR24113">
    <property type="entry name" value="RAN GTPASE-ACTIVATING PROTEIN 1"/>
    <property type="match status" value="1"/>
</dbReference>
<dbReference type="GO" id="GO:0031267">
    <property type="term" value="F:small GTPase binding"/>
    <property type="evidence" value="ECO:0007669"/>
    <property type="project" value="TreeGrafter"/>
</dbReference>
<accession>A0A7S1GEB3</accession>
<dbReference type="GO" id="GO:0005634">
    <property type="term" value="C:nucleus"/>
    <property type="evidence" value="ECO:0007669"/>
    <property type="project" value="TreeGrafter"/>
</dbReference>
<dbReference type="AlphaFoldDB" id="A0A7S1GEB3"/>
<proteinExistence type="predicted"/>
<dbReference type="Pfam" id="PF13516">
    <property type="entry name" value="LRR_6"/>
    <property type="match status" value="3"/>
</dbReference>
<evidence type="ECO:0000313" key="1">
    <source>
        <dbReference type="EMBL" id="CAD8924030.1"/>
    </source>
</evidence>